<evidence type="ECO:0000313" key="2">
    <source>
        <dbReference type="Proteomes" id="UP000234845"/>
    </source>
</evidence>
<dbReference type="InterPro" id="IPR008551">
    <property type="entry name" value="TANGO2"/>
</dbReference>
<dbReference type="PANTHER" id="PTHR17985">
    <property type="entry name" value="SER/THR-RICH PROTEIN T10 IN DGCR REGION"/>
    <property type="match status" value="1"/>
</dbReference>
<evidence type="ECO:0008006" key="3">
    <source>
        <dbReference type="Google" id="ProtNLM"/>
    </source>
</evidence>
<comment type="caution">
    <text evidence="1">The sequence shown here is derived from an EMBL/GenBank/DDBJ whole genome shotgun (WGS) entry which is preliminary data.</text>
</comment>
<dbReference type="OrthoDB" id="4380123at2"/>
<gene>
    <name evidence="1" type="ORF">CWI75_04165</name>
</gene>
<reference evidence="2" key="1">
    <citation type="submission" date="2017-11" db="EMBL/GenBank/DDBJ databases">
        <title>The draft genome sequence of Chromatocurvus sp. F02.</title>
        <authorList>
            <person name="Du Z.-J."/>
            <person name="Chang Y.-Q."/>
        </authorList>
    </citation>
    <scope>NUCLEOTIDE SEQUENCE [LARGE SCALE GENOMIC DNA]</scope>
    <source>
        <strain evidence="2">F02</strain>
    </source>
</reference>
<name>A0A2N5Y575_9GAMM</name>
<proteinExistence type="predicted"/>
<sequence length="264" mass="29520">MCLILFSWGLNPDYPLVVAANRDEFHARATVPARFWPDQPQLLAGRDLEQGGTWMGMNRSGRFAAITNYRDPSRSATGLRSRGELPLRFLLDRQTPEAWLRSVAAQRTEYAGFNLLVGAGEQLWYFSNSSADNNPRHLAAGIYGLSNASLDTPWPKVVLGKQRLQHLLETSPPTHDGLREVVADRRPAAPEDLHPLGLHETMDRQLSAQFIDAGAYGTRSTTTLWLQKHPDDPTALAHWRELNFAPGGREVNRHCEVFTYGGLP</sequence>
<protein>
    <recommendedName>
        <fullName evidence="3">NRDE family protein</fullName>
    </recommendedName>
</protein>
<dbReference type="Pfam" id="PF05742">
    <property type="entry name" value="TANGO2"/>
    <property type="match status" value="1"/>
</dbReference>
<evidence type="ECO:0000313" key="1">
    <source>
        <dbReference type="EMBL" id="PLW83554.1"/>
    </source>
</evidence>
<organism evidence="1 2">
    <name type="scientific">Kineobactrum sediminis</name>
    <dbReference type="NCBI Taxonomy" id="1905677"/>
    <lineage>
        <taxon>Bacteria</taxon>
        <taxon>Pseudomonadati</taxon>
        <taxon>Pseudomonadota</taxon>
        <taxon>Gammaproteobacteria</taxon>
        <taxon>Cellvibrionales</taxon>
        <taxon>Halieaceae</taxon>
        <taxon>Kineobactrum</taxon>
    </lineage>
</organism>
<dbReference type="AlphaFoldDB" id="A0A2N5Y575"/>
<dbReference type="PANTHER" id="PTHR17985:SF8">
    <property type="entry name" value="TRANSPORT AND GOLGI ORGANIZATION PROTEIN 2 HOMOLOG"/>
    <property type="match status" value="1"/>
</dbReference>
<dbReference type="EMBL" id="PKLZ01000002">
    <property type="protein sequence ID" value="PLW83554.1"/>
    <property type="molecule type" value="Genomic_DNA"/>
</dbReference>
<accession>A0A2N5Y575</accession>
<keyword evidence="2" id="KW-1185">Reference proteome</keyword>
<dbReference type="Proteomes" id="UP000234845">
    <property type="component" value="Unassembled WGS sequence"/>
</dbReference>
<dbReference type="RefSeq" id="WP_101520235.1">
    <property type="nucleotide sequence ID" value="NZ_PKLZ01000002.1"/>
</dbReference>